<reference evidence="4 5" key="1">
    <citation type="submission" date="2020-04" db="EMBL/GenBank/DDBJ databases">
        <title>Molecular characterization of pseudomonads from Agaricus bisporus reveal novel blotch 2 pathogens in Western Europe.</title>
        <authorList>
            <person name="Taparia T."/>
            <person name="Krijger M."/>
            <person name="Haynes E."/>
            <person name="Elpinstone J.G."/>
            <person name="Noble R."/>
            <person name="Van Der Wolf J."/>
        </authorList>
    </citation>
    <scope>NUCLEOTIDE SEQUENCE [LARGE SCALE GENOMIC DNA]</scope>
    <source>
        <strain evidence="4 5">IPO3738</strain>
    </source>
</reference>
<evidence type="ECO:0000256" key="2">
    <source>
        <dbReference type="ARBA" id="ARBA00023315"/>
    </source>
</evidence>
<dbReference type="Pfam" id="PF00583">
    <property type="entry name" value="Acetyltransf_1"/>
    <property type="match status" value="1"/>
</dbReference>
<gene>
    <name evidence="4" type="ORF">HX845_31360</name>
</gene>
<dbReference type="EMBL" id="JACAQE010000012">
    <property type="protein sequence ID" value="NWC18191.1"/>
    <property type="molecule type" value="Genomic_DNA"/>
</dbReference>
<dbReference type="AlphaFoldDB" id="A0A7Y8CHE4"/>
<dbReference type="InterPro" id="IPR050832">
    <property type="entry name" value="Bact_Acetyltransf"/>
</dbReference>
<dbReference type="GeneID" id="57663003"/>
<dbReference type="RefSeq" id="WP_017126690.1">
    <property type="nucleotide sequence ID" value="NZ_JACAOR010000012.1"/>
</dbReference>
<feature type="domain" description="N-acetyltransferase" evidence="3">
    <location>
        <begin position="3"/>
        <end position="164"/>
    </location>
</feature>
<keyword evidence="1 4" id="KW-0808">Transferase</keyword>
<accession>A0A7Y8CHE4</accession>
<dbReference type="Gene3D" id="3.40.630.30">
    <property type="match status" value="1"/>
</dbReference>
<dbReference type="SUPFAM" id="SSF55729">
    <property type="entry name" value="Acyl-CoA N-acyltransferases (Nat)"/>
    <property type="match status" value="1"/>
</dbReference>
<dbReference type="PANTHER" id="PTHR43877:SF2">
    <property type="entry name" value="AMINOALKYLPHOSPHONATE N-ACETYLTRANSFERASE-RELATED"/>
    <property type="match status" value="1"/>
</dbReference>
<evidence type="ECO:0000313" key="5">
    <source>
        <dbReference type="Proteomes" id="UP000517547"/>
    </source>
</evidence>
<keyword evidence="2" id="KW-0012">Acyltransferase</keyword>
<organism evidence="4 5">
    <name type="scientific">Pseudomonas gingeri</name>
    <dbReference type="NCBI Taxonomy" id="117681"/>
    <lineage>
        <taxon>Bacteria</taxon>
        <taxon>Pseudomonadati</taxon>
        <taxon>Pseudomonadota</taxon>
        <taxon>Gammaproteobacteria</taxon>
        <taxon>Pseudomonadales</taxon>
        <taxon>Pseudomonadaceae</taxon>
        <taxon>Pseudomonas</taxon>
    </lineage>
</organism>
<dbReference type="GO" id="GO:0016747">
    <property type="term" value="F:acyltransferase activity, transferring groups other than amino-acyl groups"/>
    <property type="evidence" value="ECO:0007669"/>
    <property type="project" value="InterPro"/>
</dbReference>
<comment type="caution">
    <text evidence="4">The sequence shown here is derived from an EMBL/GenBank/DDBJ whole genome shotgun (WGS) entry which is preliminary data.</text>
</comment>
<protein>
    <submittedName>
        <fullName evidence="4">GNAT family N-acetyltransferase</fullName>
    </submittedName>
</protein>
<dbReference type="InterPro" id="IPR000182">
    <property type="entry name" value="GNAT_dom"/>
</dbReference>
<dbReference type="Proteomes" id="UP000517547">
    <property type="component" value="Unassembled WGS sequence"/>
</dbReference>
<dbReference type="PROSITE" id="PS51186">
    <property type="entry name" value="GNAT"/>
    <property type="match status" value="1"/>
</dbReference>
<dbReference type="PANTHER" id="PTHR43877">
    <property type="entry name" value="AMINOALKYLPHOSPHONATE N-ACETYLTRANSFERASE-RELATED-RELATED"/>
    <property type="match status" value="1"/>
</dbReference>
<proteinExistence type="predicted"/>
<name>A0A7Y8CHE4_9PSED</name>
<dbReference type="InterPro" id="IPR016181">
    <property type="entry name" value="Acyl_CoA_acyltransferase"/>
</dbReference>
<sequence length="178" mass="19252">MHYHFRLAADQDVDTLVCLINAAYRPGADLSGWTHEGAILDGPRIDAGQLRESLATPGVVLLVMEIDDVLTACVEVRHQGDDAYIGTLAVLPGQQNSGIGKMMLGAAEAYAIEQLKATRLVMSVLSGRVELINFYVRRGYVRSGKLQDFPLDAGVGVPKVSRLVLETLYKTVPQTADA</sequence>
<evidence type="ECO:0000256" key="1">
    <source>
        <dbReference type="ARBA" id="ARBA00022679"/>
    </source>
</evidence>
<evidence type="ECO:0000313" key="4">
    <source>
        <dbReference type="EMBL" id="NWC18191.1"/>
    </source>
</evidence>
<dbReference type="CDD" id="cd04301">
    <property type="entry name" value="NAT_SF"/>
    <property type="match status" value="1"/>
</dbReference>
<evidence type="ECO:0000259" key="3">
    <source>
        <dbReference type="PROSITE" id="PS51186"/>
    </source>
</evidence>